<dbReference type="EMBL" id="SRXW01000001">
    <property type="protein sequence ID" value="TGY90001.1"/>
    <property type="molecule type" value="Genomic_DNA"/>
</dbReference>
<protein>
    <submittedName>
        <fullName evidence="5">Twin-arginine translocation signal domain-containing protein</fullName>
    </submittedName>
</protein>
<name>A0A4S2H3Q8_9PROT</name>
<sequence>MGRTNLSRRGFMVAGATAGAGVLGGAAQGNPVATPAQTEGPFYPTVEQSDKDADLTRVAGRDTVAAGEIIEVEGRVLSAQGEPIAGAVVDIWQANSAGRYAHEADPNPAPLDPNFQGWAILTTDAQGRYRFRTVKPGAYPVDESWSRPPHVHFKVARRGFREITTQMYFEGEPLNEVDRVLNSVSEPERSALVARRAGDSGVYTFDVVLVPV</sequence>
<dbReference type="Proteomes" id="UP000308054">
    <property type="component" value="Unassembled WGS sequence"/>
</dbReference>
<dbReference type="GO" id="GO:0018578">
    <property type="term" value="F:protocatechuate 3,4-dioxygenase activity"/>
    <property type="evidence" value="ECO:0007669"/>
    <property type="project" value="InterPro"/>
</dbReference>
<evidence type="ECO:0000256" key="1">
    <source>
        <dbReference type="ARBA" id="ARBA00007825"/>
    </source>
</evidence>
<dbReference type="NCBIfam" id="TIGR01409">
    <property type="entry name" value="TAT_signal_seq"/>
    <property type="match status" value="1"/>
</dbReference>
<dbReference type="SUPFAM" id="SSF49482">
    <property type="entry name" value="Aromatic compound dioxygenase"/>
    <property type="match status" value="1"/>
</dbReference>
<evidence type="ECO:0000313" key="6">
    <source>
        <dbReference type="Proteomes" id="UP000308054"/>
    </source>
</evidence>
<dbReference type="Pfam" id="PF00775">
    <property type="entry name" value="Dioxygenase_C"/>
    <property type="match status" value="1"/>
</dbReference>
<keyword evidence="3" id="KW-0560">Oxidoreductase</keyword>
<dbReference type="AlphaFoldDB" id="A0A4S2H3Q8"/>
<dbReference type="InterPro" id="IPR050770">
    <property type="entry name" value="Intradiol_RC_Dioxygenase"/>
</dbReference>
<dbReference type="Gene3D" id="2.60.130.10">
    <property type="entry name" value="Aromatic compound dioxygenase"/>
    <property type="match status" value="1"/>
</dbReference>
<evidence type="ECO:0000256" key="3">
    <source>
        <dbReference type="ARBA" id="ARBA00023002"/>
    </source>
</evidence>
<dbReference type="InterPro" id="IPR039387">
    <property type="entry name" value="3_4-PCD"/>
</dbReference>
<organism evidence="5 6">
    <name type="scientific">Marinicauda algicola</name>
    <dbReference type="NCBI Taxonomy" id="2029849"/>
    <lineage>
        <taxon>Bacteria</taxon>
        <taxon>Pseudomonadati</taxon>
        <taxon>Pseudomonadota</taxon>
        <taxon>Alphaproteobacteria</taxon>
        <taxon>Maricaulales</taxon>
        <taxon>Maricaulaceae</taxon>
        <taxon>Marinicauda</taxon>
    </lineage>
</organism>
<keyword evidence="2" id="KW-0223">Dioxygenase</keyword>
<dbReference type="InterPro" id="IPR019546">
    <property type="entry name" value="TAT_signal_bac_arc"/>
</dbReference>
<dbReference type="InterPro" id="IPR015889">
    <property type="entry name" value="Intradiol_dOase_core"/>
</dbReference>
<reference evidence="5 6" key="1">
    <citation type="journal article" date="2017" name="Int. J. Syst. Evol. Microbiol.">
        <title>Marinicauda algicola sp. nov., isolated from a marine red alga Rhodosorus marinus.</title>
        <authorList>
            <person name="Jeong S.E."/>
            <person name="Jeon S.H."/>
            <person name="Chun B.H."/>
            <person name="Kim D.W."/>
            <person name="Jeon C.O."/>
        </authorList>
    </citation>
    <scope>NUCLEOTIDE SEQUENCE [LARGE SCALE GENOMIC DNA]</scope>
    <source>
        <strain evidence="5 6">JCM 31718</strain>
    </source>
</reference>
<evidence type="ECO:0000313" key="5">
    <source>
        <dbReference type="EMBL" id="TGY90001.1"/>
    </source>
</evidence>
<proteinExistence type="inferred from homology"/>
<keyword evidence="6" id="KW-1185">Reference proteome</keyword>
<dbReference type="PROSITE" id="PS51318">
    <property type="entry name" value="TAT"/>
    <property type="match status" value="1"/>
</dbReference>
<dbReference type="PROSITE" id="PS00083">
    <property type="entry name" value="INTRADIOL_DIOXYGENAS"/>
    <property type="match status" value="1"/>
</dbReference>
<feature type="domain" description="Intradiol ring-cleavage dioxygenases" evidence="4">
    <location>
        <begin position="72"/>
        <end position="100"/>
    </location>
</feature>
<dbReference type="GO" id="GO:0008199">
    <property type="term" value="F:ferric iron binding"/>
    <property type="evidence" value="ECO:0007669"/>
    <property type="project" value="InterPro"/>
</dbReference>
<dbReference type="PANTHER" id="PTHR33711">
    <property type="entry name" value="DIOXYGENASE, PUTATIVE (AFU_ORTHOLOGUE AFUA_2G02910)-RELATED"/>
    <property type="match status" value="1"/>
</dbReference>
<dbReference type="InterPro" id="IPR006311">
    <property type="entry name" value="TAT_signal"/>
</dbReference>
<gene>
    <name evidence="5" type="ORF">E5163_02395</name>
</gene>
<comment type="caution">
    <text evidence="5">The sequence shown here is derived from an EMBL/GenBank/DDBJ whole genome shotgun (WGS) entry which is preliminary data.</text>
</comment>
<dbReference type="PANTHER" id="PTHR33711:SF10">
    <property type="entry name" value="INTRADIOL RING-CLEAVAGE DIOXYGENASES DOMAIN-CONTAINING PROTEIN"/>
    <property type="match status" value="1"/>
</dbReference>
<dbReference type="InterPro" id="IPR000627">
    <property type="entry name" value="Intradiol_dOase_C"/>
</dbReference>
<evidence type="ECO:0000256" key="2">
    <source>
        <dbReference type="ARBA" id="ARBA00022964"/>
    </source>
</evidence>
<dbReference type="OrthoDB" id="9800887at2"/>
<evidence type="ECO:0000259" key="4">
    <source>
        <dbReference type="PROSITE" id="PS00083"/>
    </source>
</evidence>
<dbReference type="RefSeq" id="WP_135994498.1">
    <property type="nucleotide sequence ID" value="NZ_CP071057.1"/>
</dbReference>
<dbReference type="CDD" id="cd03459">
    <property type="entry name" value="3_4-PCD"/>
    <property type="match status" value="1"/>
</dbReference>
<accession>A0A4S2H3Q8</accession>
<comment type="similarity">
    <text evidence="1">Belongs to the intradiol ring-cleavage dioxygenase family.</text>
</comment>